<gene>
    <name evidence="1" type="ORF">F5147DRAFT_677714</name>
</gene>
<reference evidence="1" key="1">
    <citation type="journal article" date="2020" name="New Phytol.">
        <title>Comparative genomics reveals dynamic genome evolution in host specialist ectomycorrhizal fungi.</title>
        <authorList>
            <person name="Lofgren L.A."/>
            <person name="Nguyen N.H."/>
            <person name="Vilgalys R."/>
            <person name="Ruytinx J."/>
            <person name="Liao H.L."/>
            <person name="Branco S."/>
            <person name="Kuo A."/>
            <person name="LaButti K."/>
            <person name="Lipzen A."/>
            <person name="Andreopoulos W."/>
            <person name="Pangilinan J."/>
            <person name="Riley R."/>
            <person name="Hundley H."/>
            <person name="Na H."/>
            <person name="Barry K."/>
            <person name="Grigoriev I.V."/>
            <person name="Stajich J.E."/>
            <person name="Kennedy P.G."/>
        </authorList>
    </citation>
    <scope>NUCLEOTIDE SEQUENCE</scope>
    <source>
        <strain evidence="1">FC423</strain>
    </source>
</reference>
<organism evidence="1 2">
    <name type="scientific">Suillus discolor</name>
    <dbReference type="NCBI Taxonomy" id="1912936"/>
    <lineage>
        <taxon>Eukaryota</taxon>
        <taxon>Fungi</taxon>
        <taxon>Dikarya</taxon>
        <taxon>Basidiomycota</taxon>
        <taxon>Agaricomycotina</taxon>
        <taxon>Agaricomycetes</taxon>
        <taxon>Agaricomycetidae</taxon>
        <taxon>Boletales</taxon>
        <taxon>Suillineae</taxon>
        <taxon>Suillaceae</taxon>
        <taxon>Suillus</taxon>
    </lineage>
</organism>
<sequence>MRLPSHISSFFLIHRPAHATLSYTPFTFLFPSHLSSSGCHSFIYPFNLSLSFSASYTLFIFLSQFSLHIYCSTHVTPSYTLFTFFLALRHLSVPRSSSSPAALALYLPLSRTTVHSQLHTQSFDILRFFSAPGAYTHSCVLRSTRNSTPSLFHDYDLFSARTPERPAPIRSAHYVHAALHAAYSTRSILWFVYDSSHHTSLCIMPYDFTTLRPYDFTTS</sequence>
<dbReference type="Proteomes" id="UP000823399">
    <property type="component" value="Unassembled WGS sequence"/>
</dbReference>
<name>A0A9P7JX99_9AGAM</name>
<dbReference type="RefSeq" id="XP_041296663.1">
    <property type="nucleotide sequence ID" value="XM_041436150.1"/>
</dbReference>
<evidence type="ECO:0000313" key="1">
    <source>
        <dbReference type="EMBL" id="KAG2114715.1"/>
    </source>
</evidence>
<accession>A0A9P7JX99</accession>
<dbReference type="GeneID" id="64698409"/>
<comment type="caution">
    <text evidence="1">The sequence shown here is derived from an EMBL/GenBank/DDBJ whole genome shotgun (WGS) entry which is preliminary data.</text>
</comment>
<proteinExistence type="predicted"/>
<dbReference type="OrthoDB" id="2692829at2759"/>
<dbReference type="AlphaFoldDB" id="A0A9P7JX99"/>
<keyword evidence="2" id="KW-1185">Reference proteome</keyword>
<dbReference type="EMBL" id="JABBWM010000009">
    <property type="protein sequence ID" value="KAG2114715.1"/>
    <property type="molecule type" value="Genomic_DNA"/>
</dbReference>
<evidence type="ECO:0000313" key="2">
    <source>
        <dbReference type="Proteomes" id="UP000823399"/>
    </source>
</evidence>
<protein>
    <submittedName>
        <fullName evidence="1">Uncharacterized protein</fullName>
    </submittedName>
</protein>